<feature type="compositionally biased region" description="Acidic residues" evidence="1">
    <location>
        <begin position="559"/>
        <end position="572"/>
    </location>
</feature>
<dbReference type="SUPFAM" id="SSF160991">
    <property type="entry name" value="CV3147-like"/>
    <property type="match status" value="1"/>
</dbReference>
<feature type="region of interest" description="Disordered" evidence="1">
    <location>
        <begin position="547"/>
        <end position="591"/>
    </location>
</feature>
<dbReference type="InterPro" id="IPR048350">
    <property type="entry name" value="S-Me-THD-like_C"/>
</dbReference>
<evidence type="ECO:0000259" key="5">
    <source>
        <dbReference type="Pfam" id="PF20906"/>
    </source>
</evidence>
<dbReference type="Gene3D" id="2.40.390.10">
    <property type="entry name" value="CV3147-like"/>
    <property type="match status" value="1"/>
</dbReference>
<dbReference type="PANTHER" id="PTHR11365">
    <property type="entry name" value="5-OXOPROLINASE RELATED"/>
    <property type="match status" value="1"/>
</dbReference>
<gene>
    <name evidence="6" type="ORF">AAF712_011716</name>
</gene>
<evidence type="ECO:0000313" key="7">
    <source>
        <dbReference type="Proteomes" id="UP001437256"/>
    </source>
</evidence>
<sequence length="1002" mass="107302">MYRIGVDVGGTNTDSVLLDLSNKDPVISFFKHPTTRNVTLGIQNAVLRVLEDGAKKLNISEEELKNQVGSLVIGTTHFINAVVQADTSRLSKVAVIRLASPYTHDLPPFIEFPDRLGKILNGHVGIIDGGLQIDGRVINPISQDELKEQAAQIKEKGIKDVVLVGVFSPLDTEGTQEYAARDILQRELGEDVNIVCSRDVAQLGLLERENASILNASIGRFAQKTIQGFRNAMRKLGLSTTGCQLYVTQNDGTLTTASAAAKLPIRTFSSGATNSMRGASFLAGIGSTSKDKQNQSILVADIGGTTTDIGVLLPSGYPRQCAAFIEVGGVRTNFSMPDVTSIGLGGGSRIHVDAESAKVRVGPDSVGHYLTRDALVFGGSTLTATDICVRDGLKGVGGPDKVKDVSEEVVSKVQAAIKRMFENTVDKMKTSPEACTLLLVGGGSILAPKDLNGIGEIIIPPYHSVANAVGAAIANISAEIDTIEIMQGKSLPDVLERIKAEAKAKCVQKGGKEGTIEIVEVQVLPVAYVTNQATRIIVRVVGEIGDTTGTADDQKSGTDEGDIESEVEEAKEEEEKSVETPAEQALEEEEKIDYETYRPTIKDDVWYLTETDLFFIMEGCGILGTGGGGSPYPAFLIGRTILRNGGQIRIVDHTYLPDDAPLARGGGMGSPSVGMERFGGGIVEAGKELARYVGSGDYQATIADEIGGGNGMVPLITSHHYDLPALDGDHMGRAYPMLNQILPAVYERPHALMPLGLCDGDGNIVLLTKAKNEHLVETIMRTITTEMGSGAALTAAPMKMSDSRDYGVMRTQSQAWWLGRAVALCRQKNDMKAIPREILKIQNGACLFVGKIIDVSREVRAGFTWGELTISRLRDDEMEDTGSSIISSDLSTPAAEDDLMVIPFQNENLAAYIQKPDGLRKMAAIVPDLITVLDSQSGSHLGTHLYTYGLRVTVIALAGSPLWTTEKGLKTGGPAAFGLKDLYVPIGDYRTPESVIETFRNN</sequence>
<dbReference type="SUPFAM" id="SSF53067">
    <property type="entry name" value="Actin-like ATPase domain"/>
    <property type="match status" value="2"/>
</dbReference>
<feature type="domain" description="Hydantoinase A/oxoprolinase" evidence="2">
    <location>
        <begin position="208"/>
        <end position="388"/>
    </location>
</feature>
<feature type="domain" description="Hydantoinase/oxoprolinase N-terminal" evidence="3">
    <location>
        <begin position="3"/>
        <end position="187"/>
    </location>
</feature>
<dbReference type="InterPro" id="IPR027479">
    <property type="entry name" value="S-Me-THD_N_sf"/>
</dbReference>
<evidence type="ECO:0008006" key="8">
    <source>
        <dbReference type="Google" id="ProtNLM"/>
    </source>
</evidence>
<evidence type="ECO:0000259" key="3">
    <source>
        <dbReference type="Pfam" id="PF05378"/>
    </source>
</evidence>
<dbReference type="Proteomes" id="UP001437256">
    <property type="component" value="Unassembled WGS sequence"/>
</dbReference>
<dbReference type="PANTHER" id="PTHR11365:SF10">
    <property type="entry name" value="HYDANTOINASE_OXOPROLINASE"/>
    <property type="match status" value="1"/>
</dbReference>
<dbReference type="Pfam" id="PF01968">
    <property type="entry name" value="Hydantoinase_A"/>
    <property type="match status" value="1"/>
</dbReference>
<feature type="domain" description="S-Me-THD N-terminal" evidence="4">
    <location>
        <begin position="611"/>
        <end position="768"/>
    </location>
</feature>
<dbReference type="Pfam" id="PF20906">
    <property type="entry name" value="S-Me-THD_C"/>
    <property type="match status" value="1"/>
</dbReference>
<dbReference type="EMBL" id="JBBXMP010000134">
    <property type="protein sequence ID" value="KAL0061493.1"/>
    <property type="molecule type" value="Genomic_DNA"/>
</dbReference>
<organism evidence="6 7">
    <name type="scientific">Marasmius tenuissimus</name>
    <dbReference type="NCBI Taxonomy" id="585030"/>
    <lineage>
        <taxon>Eukaryota</taxon>
        <taxon>Fungi</taxon>
        <taxon>Dikarya</taxon>
        <taxon>Basidiomycota</taxon>
        <taxon>Agaricomycotina</taxon>
        <taxon>Agaricomycetes</taxon>
        <taxon>Agaricomycetidae</taxon>
        <taxon>Agaricales</taxon>
        <taxon>Marasmiineae</taxon>
        <taxon>Marasmiaceae</taxon>
        <taxon>Marasmius</taxon>
    </lineage>
</organism>
<feature type="domain" description="S-Me-THD-like C-terminal" evidence="5">
    <location>
        <begin position="772"/>
        <end position="986"/>
    </location>
</feature>
<dbReference type="Pfam" id="PF05378">
    <property type="entry name" value="Hydant_A_N"/>
    <property type="match status" value="1"/>
</dbReference>
<dbReference type="Pfam" id="PF06032">
    <property type="entry name" value="S-Me-THD_N"/>
    <property type="match status" value="1"/>
</dbReference>
<dbReference type="InterPro" id="IPR010318">
    <property type="entry name" value="S-Me-THD_N"/>
</dbReference>
<dbReference type="InterPro" id="IPR008040">
    <property type="entry name" value="Hydant_A_N"/>
</dbReference>
<evidence type="ECO:0000259" key="4">
    <source>
        <dbReference type="Pfam" id="PF06032"/>
    </source>
</evidence>
<evidence type="ECO:0000256" key="1">
    <source>
        <dbReference type="SAM" id="MobiDB-lite"/>
    </source>
</evidence>
<reference evidence="6 7" key="1">
    <citation type="submission" date="2024-05" db="EMBL/GenBank/DDBJ databases">
        <title>A draft genome resource for the thread blight pathogen Marasmius tenuissimus strain MS-2.</title>
        <authorList>
            <person name="Yulfo-Soto G.E."/>
            <person name="Baruah I.K."/>
            <person name="Amoako-Attah I."/>
            <person name="Bukari Y."/>
            <person name="Meinhardt L.W."/>
            <person name="Bailey B.A."/>
            <person name="Cohen S.P."/>
        </authorList>
    </citation>
    <scope>NUCLEOTIDE SEQUENCE [LARGE SCALE GENOMIC DNA]</scope>
    <source>
        <strain evidence="6 7">MS-2</strain>
    </source>
</reference>
<keyword evidence="7" id="KW-1185">Reference proteome</keyword>
<comment type="caution">
    <text evidence="6">The sequence shown here is derived from an EMBL/GenBank/DDBJ whole genome shotgun (WGS) entry which is preliminary data.</text>
</comment>
<dbReference type="Gene3D" id="3.40.1610.10">
    <property type="entry name" value="CV3147-like domain"/>
    <property type="match status" value="1"/>
</dbReference>
<proteinExistence type="predicted"/>
<protein>
    <recommendedName>
        <fullName evidence="8">Hydantoinase</fullName>
    </recommendedName>
</protein>
<dbReference type="InterPro" id="IPR045079">
    <property type="entry name" value="Oxoprolinase-like"/>
</dbReference>
<dbReference type="InterPro" id="IPR043129">
    <property type="entry name" value="ATPase_NBD"/>
</dbReference>
<evidence type="ECO:0000313" key="6">
    <source>
        <dbReference type="EMBL" id="KAL0061493.1"/>
    </source>
</evidence>
<evidence type="ECO:0000259" key="2">
    <source>
        <dbReference type="Pfam" id="PF01968"/>
    </source>
</evidence>
<dbReference type="InterPro" id="IPR002821">
    <property type="entry name" value="Hydantoinase_A"/>
</dbReference>
<name>A0ABR2ZJD5_9AGAR</name>
<dbReference type="InterPro" id="IPR024071">
    <property type="entry name" value="S-Me-THD_C_sf"/>
</dbReference>
<accession>A0ABR2ZJD5</accession>